<comment type="caution">
    <text evidence="2">The sequence shown here is derived from an EMBL/GenBank/DDBJ whole genome shotgun (WGS) entry which is preliminary data.</text>
</comment>
<keyword evidence="1" id="KW-0175">Coiled coil</keyword>
<feature type="coiled-coil region" evidence="1">
    <location>
        <begin position="228"/>
        <end position="287"/>
    </location>
</feature>
<evidence type="ECO:0000313" key="3">
    <source>
        <dbReference type="Proteomes" id="UP001470230"/>
    </source>
</evidence>
<evidence type="ECO:0000313" key="2">
    <source>
        <dbReference type="EMBL" id="KAK8890671.1"/>
    </source>
</evidence>
<keyword evidence="3" id="KW-1185">Reference proteome</keyword>
<reference evidence="2 3" key="1">
    <citation type="submission" date="2024-04" db="EMBL/GenBank/DDBJ databases">
        <title>Tritrichomonas musculus Genome.</title>
        <authorList>
            <person name="Alves-Ferreira E."/>
            <person name="Grigg M."/>
            <person name="Lorenzi H."/>
            <person name="Galac M."/>
        </authorList>
    </citation>
    <scope>NUCLEOTIDE SEQUENCE [LARGE SCALE GENOMIC DNA]</scope>
    <source>
        <strain evidence="2 3">EAF2021</strain>
    </source>
</reference>
<dbReference type="EMBL" id="JAPFFF010000005">
    <property type="protein sequence ID" value="KAK8890671.1"/>
    <property type="molecule type" value="Genomic_DNA"/>
</dbReference>
<dbReference type="Gene3D" id="2.60.120.260">
    <property type="entry name" value="Galactose-binding domain-like"/>
    <property type="match status" value="1"/>
</dbReference>
<organism evidence="2 3">
    <name type="scientific">Tritrichomonas musculus</name>
    <dbReference type="NCBI Taxonomy" id="1915356"/>
    <lineage>
        <taxon>Eukaryota</taxon>
        <taxon>Metamonada</taxon>
        <taxon>Parabasalia</taxon>
        <taxon>Tritrichomonadida</taxon>
        <taxon>Tritrichomonadidae</taxon>
        <taxon>Tritrichomonas</taxon>
    </lineage>
</organism>
<evidence type="ECO:0008006" key="4">
    <source>
        <dbReference type="Google" id="ProtNLM"/>
    </source>
</evidence>
<sequence length="466" mass="54989">MSEPLKWLIKFKTGKNEEQHIDIDIPFDNMAKVSRDIFIELNRNQCYTIKHNVKEDVVRSFINFWEKGTEPEITVDNYLDFCHLNNEFDIGFIGEYINKKQDIFNDYQKLMQNLKDDEYTNKHVIEIEVAKKMDIFVLRYSDELFSLPKQQLIRLFGNQELILKEPEFAYQAIVRYFQQSNDLEIFILLPYIDGSKLTKESIEECFEKQEERAGFLPKIGYTSIEEKMKRNDRKISELESILNQQNDQIHQLQSEIDTAKTDFANQLSQKESQIQKLESNIKNLFRILLDNHSLSEITNFFIPTGQNWNQDNINQFSISYQNVTYIINASSTFQDKAENSLIQLFNGKNEQQGGHFWRTQNCTESYIQITFSQPVHANIISITAVDQNVTESPSRFDILGGNDQENFIVLKSLDLWHWYKNERKIFSFDNNQSYKSYKLIFKVHSSLEGTEHYFSISELNIGEIPY</sequence>
<proteinExistence type="predicted"/>
<accession>A0ABR2KIK6</accession>
<dbReference type="Proteomes" id="UP001470230">
    <property type="component" value="Unassembled WGS sequence"/>
</dbReference>
<evidence type="ECO:0000256" key="1">
    <source>
        <dbReference type="SAM" id="Coils"/>
    </source>
</evidence>
<protein>
    <recommendedName>
        <fullName evidence="4">F5/8 type C domain-containing protein</fullName>
    </recommendedName>
</protein>
<gene>
    <name evidence="2" type="ORF">M9Y10_035456</name>
</gene>
<name>A0ABR2KIK6_9EUKA</name>